<reference evidence="1" key="1">
    <citation type="journal article" date="2015" name="Nature">
        <title>Complex archaea that bridge the gap between prokaryotes and eukaryotes.</title>
        <authorList>
            <person name="Spang A."/>
            <person name="Saw J.H."/>
            <person name="Jorgensen S.L."/>
            <person name="Zaremba-Niedzwiedzka K."/>
            <person name="Martijn J."/>
            <person name="Lind A.E."/>
            <person name="van Eijk R."/>
            <person name="Schleper C."/>
            <person name="Guy L."/>
            <person name="Ettema T.J."/>
        </authorList>
    </citation>
    <scope>NUCLEOTIDE SEQUENCE</scope>
</reference>
<dbReference type="AlphaFoldDB" id="A0A0F9IAV5"/>
<evidence type="ECO:0008006" key="2">
    <source>
        <dbReference type="Google" id="ProtNLM"/>
    </source>
</evidence>
<comment type="caution">
    <text evidence="1">The sequence shown here is derived from an EMBL/GenBank/DDBJ whole genome shotgun (WGS) entry which is preliminary data.</text>
</comment>
<proteinExistence type="predicted"/>
<accession>A0A0F9IAV5</accession>
<name>A0A0F9IAV5_9ZZZZ</name>
<gene>
    <name evidence="1" type="ORF">LCGC14_1681630</name>
</gene>
<sequence>MSSRMRDEWLIFGGGPTVKEYKDQILRYIELNDPVVVGTNWMPKWIMPEYHVIVNRKNYARYKKNLRGIKVGASKIKNLDIYLDIDNKYPAKRGYFKMGDKIKMAGATVGMYALAFAIQEGAKLISMVGFDGFKDPQKTHWYRTEQNWKRCQWQQQCTKDILKNVSKLFPIKILTPTVFEEYYEGF</sequence>
<dbReference type="EMBL" id="LAZR01014585">
    <property type="protein sequence ID" value="KKM16854.1"/>
    <property type="molecule type" value="Genomic_DNA"/>
</dbReference>
<evidence type="ECO:0000313" key="1">
    <source>
        <dbReference type="EMBL" id="KKM16854.1"/>
    </source>
</evidence>
<protein>
    <recommendedName>
        <fullName evidence="2">DUF115 domain-containing protein</fullName>
    </recommendedName>
</protein>
<organism evidence="1">
    <name type="scientific">marine sediment metagenome</name>
    <dbReference type="NCBI Taxonomy" id="412755"/>
    <lineage>
        <taxon>unclassified sequences</taxon>
        <taxon>metagenomes</taxon>
        <taxon>ecological metagenomes</taxon>
    </lineage>
</organism>
<dbReference type="Gene3D" id="3.90.1480.10">
    <property type="entry name" value="Alpha-2,3-sialyltransferase"/>
    <property type="match status" value="1"/>
</dbReference>